<dbReference type="InterPro" id="IPR001611">
    <property type="entry name" value="Leu-rich_rpt"/>
</dbReference>
<evidence type="ECO:0000259" key="18">
    <source>
        <dbReference type="PROSITE" id="PS51085"/>
    </source>
</evidence>
<dbReference type="GO" id="GO:0008177">
    <property type="term" value="F:succinate dehydrogenase (quinone) activity"/>
    <property type="evidence" value="ECO:0007669"/>
    <property type="project" value="UniProtKB-EC"/>
</dbReference>
<proteinExistence type="inferred from homology"/>
<dbReference type="Pfam" id="PF13085">
    <property type="entry name" value="Fer2_3"/>
    <property type="match status" value="1"/>
</dbReference>
<dbReference type="SUPFAM" id="SSF46548">
    <property type="entry name" value="alpha-helical ferredoxin"/>
    <property type="match status" value="1"/>
</dbReference>
<dbReference type="Gene3D" id="3.80.10.10">
    <property type="entry name" value="Ribonuclease Inhibitor"/>
    <property type="match status" value="1"/>
</dbReference>
<evidence type="ECO:0000256" key="10">
    <source>
        <dbReference type="ARBA" id="ARBA00022714"/>
    </source>
</evidence>
<keyword evidence="11 17" id="KW-0479">Metal-binding</keyword>
<keyword evidence="9" id="KW-0934">Plastid</keyword>
<dbReference type="GO" id="GO:0051539">
    <property type="term" value="F:4 iron, 4 sulfur cluster binding"/>
    <property type="evidence" value="ECO:0007669"/>
    <property type="project" value="UniProtKB-KW"/>
</dbReference>
<evidence type="ECO:0000256" key="12">
    <source>
        <dbReference type="ARBA" id="ARBA00023002"/>
    </source>
</evidence>
<keyword evidence="13 17" id="KW-0408">Iron</keyword>
<evidence type="ECO:0000256" key="15">
    <source>
        <dbReference type="ARBA" id="ARBA00023078"/>
    </source>
</evidence>
<sequence length="588" mass="66005">MQTVTTTLSNHADLIALYDVGRECVWLRSMINHIQQACGLEEIKKDPTIIYEDNAACIAQIKEGYIKGDRTKHISPKLFSMHDLQKDKNNRCLVRRSLSRVQSSQPAKLFILRSHASEPQAKESTPTSQSAPTLKNFQIYRWNPDNPAKPELKNYQINLKECGPMVLDALIKIKNEIDPTLTFRRSCREGICGSCAMNIDGCNGLACLTKIPSSDATMITPLPHMFVIKDLVVDMTNFYNQYKSIEPWLKRKSPAPAGWEGKEIPQSKKDRAKLDGMYECILCACCSTSCPSYWWNPESYLGPAALLHANRIHVVMDFSLVVDPKKWAFITLIMVSVNVSELHCCCRKLYMIQQVPTSFGNLKGLTYLDLSSNELSGVEVLPNNLGLLLSQSKYISDLLTRAQMSDCKPASSPMSLSAHLNPLDGTTLPSPTEYRALVGSLQYLSLTRPDISFTVNKLSQFMHALTSLHFQALKRLLRYLQGTQHYGLLLRRDSPLILHTFTDADWAGDKQTYRSTTGYIVYLGSNPIAWSSKRQSTLAHSSTEAEFRAVASTTTEVQWLLSLLTELGLTNLQTPAIYCDNLGFKKRA</sequence>
<evidence type="ECO:0000256" key="9">
    <source>
        <dbReference type="ARBA" id="ARBA00022640"/>
    </source>
</evidence>
<evidence type="ECO:0000256" key="2">
    <source>
        <dbReference type="ARBA" id="ARBA00004443"/>
    </source>
</evidence>
<dbReference type="InterPro" id="IPR006058">
    <property type="entry name" value="2Fe2S_fd_BS"/>
</dbReference>
<dbReference type="SUPFAM" id="SSF52058">
    <property type="entry name" value="L domain-like"/>
    <property type="match status" value="1"/>
</dbReference>
<comment type="similarity">
    <text evidence="4 17">Belongs to the succinate dehydrogenase/fumarate reductase iron-sulfur protein family.</text>
</comment>
<keyword evidence="17" id="KW-0496">Mitochondrion</keyword>
<evidence type="ECO:0000256" key="7">
    <source>
        <dbReference type="ARBA" id="ARBA00022528"/>
    </source>
</evidence>
<feature type="domain" description="4Fe-4S ferredoxin-type" evidence="19">
    <location>
        <begin position="270"/>
        <end position="300"/>
    </location>
</feature>
<dbReference type="EMBL" id="SZYD01000003">
    <property type="protein sequence ID" value="KAD6796073.1"/>
    <property type="molecule type" value="Genomic_DNA"/>
</dbReference>
<comment type="pathway">
    <text evidence="3 17">Carbohydrate metabolism; tricarboxylic acid cycle; fumarate from succinate (eukaryal route): step 1/1.</text>
</comment>
<keyword evidence="14 17" id="KW-0411">Iron-sulfur</keyword>
<dbReference type="FunFam" id="3.10.20.30:FF:000007">
    <property type="entry name" value="Succinate dehydrogenase [ubiquinone] iron-sulfur subunit, mitochondrial"/>
    <property type="match status" value="1"/>
</dbReference>
<evidence type="ECO:0000256" key="17">
    <source>
        <dbReference type="RuleBase" id="RU361237"/>
    </source>
</evidence>
<evidence type="ECO:0000256" key="1">
    <source>
        <dbReference type="ARBA" id="ARBA00002787"/>
    </source>
</evidence>
<comment type="subcellular location">
    <subcellularLocation>
        <location evidence="2 17">Mitochondrion inner membrane</location>
        <topology evidence="2 17">Peripheral membrane protein</topology>
        <orientation evidence="2 17">Matrix side</orientation>
    </subcellularLocation>
</comment>
<keyword evidence="21" id="KW-1185">Reference proteome</keyword>
<dbReference type="GO" id="GO:0009507">
    <property type="term" value="C:chloroplast"/>
    <property type="evidence" value="ECO:0007669"/>
    <property type="project" value="UniProtKB-ARBA"/>
</dbReference>
<dbReference type="GO" id="GO:0051538">
    <property type="term" value="F:3 iron, 4 sulfur cluster binding"/>
    <property type="evidence" value="ECO:0007669"/>
    <property type="project" value="UniProtKB-KW"/>
</dbReference>
<dbReference type="SUPFAM" id="SSF56672">
    <property type="entry name" value="DNA/RNA polymerases"/>
    <property type="match status" value="1"/>
</dbReference>
<evidence type="ECO:0000256" key="8">
    <source>
        <dbReference type="ARBA" id="ARBA00022532"/>
    </source>
</evidence>
<dbReference type="PROSITE" id="PS00197">
    <property type="entry name" value="2FE2S_FER_1"/>
    <property type="match status" value="1"/>
</dbReference>
<dbReference type="GO" id="GO:0022904">
    <property type="term" value="P:respiratory electron transport chain"/>
    <property type="evidence" value="ECO:0007669"/>
    <property type="project" value="TreeGrafter"/>
</dbReference>
<dbReference type="GO" id="GO:0006124">
    <property type="term" value="P:ferredoxin metabolic process"/>
    <property type="evidence" value="ECO:0007669"/>
    <property type="project" value="UniProtKB-ARBA"/>
</dbReference>
<evidence type="ECO:0000256" key="3">
    <source>
        <dbReference type="ARBA" id="ARBA00004788"/>
    </source>
</evidence>
<dbReference type="GO" id="GO:0051537">
    <property type="term" value="F:2 iron, 2 sulfur cluster binding"/>
    <property type="evidence" value="ECO:0007669"/>
    <property type="project" value="UniProtKB-KW"/>
</dbReference>
<dbReference type="InterPro" id="IPR004489">
    <property type="entry name" value="Succ_DH/fum_Rdtase_Fe-S"/>
</dbReference>
<dbReference type="InterPro" id="IPR017900">
    <property type="entry name" value="4Fe4S_Fe_S_CS"/>
</dbReference>
<accession>A0A5N6PQ68</accession>
<keyword evidence="17" id="KW-0472">Membrane</keyword>
<dbReference type="InterPro" id="IPR043502">
    <property type="entry name" value="DNA/RNA_pol_sf"/>
</dbReference>
<comment type="caution">
    <text evidence="20">The sequence shown here is derived from an EMBL/GenBank/DDBJ whole genome shotgun (WGS) entry which is preliminary data.</text>
</comment>
<keyword evidence="16 17" id="KW-0003">3Fe-4S</keyword>
<dbReference type="InterPro" id="IPR012675">
    <property type="entry name" value="Beta-grasp_dom_sf"/>
</dbReference>
<protein>
    <recommendedName>
        <fullName evidence="17">Succinate dehydrogenase [ubiquinone] iron-sulfur subunit, mitochondrial</fullName>
        <ecNumber evidence="17">1.3.5.1</ecNumber>
    </recommendedName>
</protein>
<dbReference type="CDD" id="cd00207">
    <property type="entry name" value="fer2"/>
    <property type="match status" value="1"/>
</dbReference>
<dbReference type="GO" id="GO:0009055">
    <property type="term" value="F:electron transfer activity"/>
    <property type="evidence" value="ECO:0007669"/>
    <property type="project" value="InterPro"/>
</dbReference>
<evidence type="ECO:0000256" key="13">
    <source>
        <dbReference type="ARBA" id="ARBA00023004"/>
    </source>
</evidence>
<evidence type="ECO:0000256" key="5">
    <source>
        <dbReference type="ARBA" id="ARBA00011313"/>
    </source>
</evidence>
<feature type="domain" description="2Fe-2S ferredoxin-type" evidence="18">
    <location>
        <begin position="148"/>
        <end position="224"/>
    </location>
</feature>
<evidence type="ECO:0000256" key="11">
    <source>
        <dbReference type="ARBA" id="ARBA00022723"/>
    </source>
</evidence>
<comment type="cofactor">
    <cofactor evidence="17">
        <name>[2Fe-2S] cluster</name>
        <dbReference type="ChEBI" id="CHEBI:190135"/>
    </cofactor>
    <text evidence="17">Binds 1 [2Fe-2S] cluster.</text>
</comment>
<dbReference type="PANTHER" id="PTHR11921:SF29">
    <property type="entry name" value="SUCCINATE DEHYDROGENASE [UBIQUINONE] IRON-SULFUR SUBUNIT, MITOCHONDRIAL"/>
    <property type="match status" value="1"/>
</dbReference>
<dbReference type="InterPro" id="IPR032675">
    <property type="entry name" value="LRR_dom_sf"/>
</dbReference>
<dbReference type="SUPFAM" id="SSF54292">
    <property type="entry name" value="2Fe-2S ferredoxin-like"/>
    <property type="match status" value="1"/>
</dbReference>
<dbReference type="Gene3D" id="1.10.1060.10">
    <property type="entry name" value="Alpha-helical ferredoxin"/>
    <property type="match status" value="1"/>
</dbReference>
<dbReference type="UniPathway" id="UPA00223">
    <property type="reaction ID" value="UER01006"/>
</dbReference>
<dbReference type="GO" id="GO:0005743">
    <property type="term" value="C:mitochondrial inner membrane"/>
    <property type="evidence" value="ECO:0007669"/>
    <property type="project" value="UniProtKB-SubCell"/>
</dbReference>
<dbReference type="GO" id="GO:0006099">
    <property type="term" value="P:tricarboxylic acid cycle"/>
    <property type="evidence" value="ECO:0007669"/>
    <property type="project" value="UniProtKB-UniPathway"/>
</dbReference>
<dbReference type="PROSITE" id="PS51450">
    <property type="entry name" value="LRR"/>
    <property type="match status" value="1"/>
</dbReference>
<dbReference type="InterPro" id="IPR009051">
    <property type="entry name" value="Helical_ferredxn"/>
</dbReference>
<keyword evidence="8" id="KW-0816">Tricarboxylic acid cycle</keyword>
<evidence type="ECO:0000256" key="4">
    <source>
        <dbReference type="ARBA" id="ARBA00009433"/>
    </source>
</evidence>
<dbReference type="EC" id="1.3.5.1" evidence="17"/>
<dbReference type="CDD" id="cd09272">
    <property type="entry name" value="RNase_HI_RT_Ty1"/>
    <property type="match status" value="1"/>
</dbReference>
<gene>
    <name evidence="20" type="ORF">E3N88_06969</name>
</gene>
<keyword evidence="12" id="KW-0560">Oxidoreductase</keyword>
<dbReference type="PANTHER" id="PTHR11921">
    <property type="entry name" value="SUCCINATE DEHYDROGENASE IRON-SULFUR PROTEIN"/>
    <property type="match status" value="1"/>
</dbReference>
<dbReference type="AlphaFoldDB" id="A0A5N6PQ68"/>
<evidence type="ECO:0000259" key="19">
    <source>
        <dbReference type="PROSITE" id="PS51379"/>
    </source>
</evidence>
<dbReference type="PROSITE" id="PS51379">
    <property type="entry name" value="4FE4S_FER_2"/>
    <property type="match status" value="1"/>
</dbReference>
<dbReference type="NCBIfam" id="TIGR00384">
    <property type="entry name" value="dhsB"/>
    <property type="match status" value="1"/>
</dbReference>
<dbReference type="InterPro" id="IPR017896">
    <property type="entry name" value="4Fe4S_Fe-S-bd"/>
</dbReference>
<dbReference type="PROSITE" id="PS51085">
    <property type="entry name" value="2FE2S_FER_2"/>
    <property type="match status" value="1"/>
</dbReference>
<evidence type="ECO:0000256" key="16">
    <source>
        <dbReference type="ARBA" id="ARBA00023291"/>
    </source>
</evidence>
<dbReference type="Gene3D" id="3.10.20.30">
    <property type="match status" value="1"/>
</dbReference>
<comment type="subunit">
    <text evidence="5">Component of complex II composed of eight subunits in plants: four classical SDH subunits SDH1, SDH2, SDH3 and SDH4 (a flavoprotein (FP), an iron-sulfur protein (IP), and a cytochrome b composed of a large and a small subunit.), as well as four subunits unknown in mitochondria from bacteria and heterotrophic eukaryotes.</text>
</comment>
<dbReference type="InterPro" id="IPR036010">
    <property type="entry name" value="2Fe-2S_ferredoxin-like_sf"/>
</dbReference>
<keyword evidence="6 17" id="KW-0004">4Fe-4S</keyword>
<evidence type="ECO:0000256" key="6">
    <source>
        <dbReference type="ARBA" id="ARBA00022485"/>
    </source>
</evidence>
<keyword evidence="7" id="KW-0150">Chloroplast</keyword>
<dbReference type="InterPro" id="IPR050573">
    <property type="entry name" value="SDH/FRD_Iron-Sulfur"/>
</dbReference>
<dbReference type="OrthoDB" id="1931513at2759"/>
<comment type="cofactor">
    <cofactor evidence="17">
        <name>[4Fe-4S] cluster</name>
        <dbReference type="ChEBI" id="CHEBI:49883"/>
    </cofactor>
    <text evidence="17">Binds 1 [4Fe-4S] cluster.</text>
</comment>
<dbReference type="GO" id="GO:0045273">
    <property type="term" value="C:respiratory chain complex II (succinate dehydrogenase)"/>
    <property type="evidence" value="ECO:0007669"/>
    <property type="project" value="UniProtKB-ARBA"/>
</dbReference>
<comment type="function">
    <text evidence="1 17">Iron-sulfur protein (IP) subunit of succinate dehydrogenase (SDH) that is involved in complex II of the mitochondrial electron transport chain and is responsible for transferring electrons from succinate to ubiquinone (coenzyme Q).</text>
</comment>
<organism evidence="20 21">
    <name type="scientific">Mikania micrantha</name>
    <name type="common">bitter vine</name>
    <dbReference type="NCBI Taxonomy" id="192012"/>
    <lineage>
        <taxon>Eukaryota</taxon>
        <taxon>Viridiplantae</taxon>
        <taxon>Streptophyta</taxon>
        <taxon>Embryophyta</taxon>
        <taxon>Tracheophyta</taxon>
        <taxon>Spermatophyta</taxon>
        <taxon>Magnoliopsida</taxon>
        <taxon>eudicotyledons</taxon>
        <taxon>Gunneridae</taxon>
        <taxon>Pentapetalae</taxon>
        <taxon>asterids</taxon>
        <taxon>campanulids</taxon>
        <taxon>Asterales</taxon>
        <taxon>Asteraceae</taxon>
        <taxon>Asteroideae</taxon>
        <taxon>Heliantheae alliance</taxon>
        <taxon>Eupatorieae</taxon>
        <taxon>Mikania</taxon>
    </lineage>
</organism>
<keyword evidence="15" id="KW-0793">Thylakoid</keyword>
<evidence type="ECO:0000313" key="21">
    <source>
        <dbReference type="Proteomes" id="UP000326396"/>
    </source>
</evidence>
<name>A0A5N6PQ68_9ASTR</name>
<dbReference type="PROSITE" id="PS00198">
    <property type="entry name" value="4FE4S_FER_1"/>
    <property type="match status" value="1"/>
</dbReference>
<keyword evidence="17" id="KW-0999">Mitochondrion inner membrane</keyword>
<evidence type="ECO:0000313" key="20">
    <source>
        <dbReference type="EMBL" id="KAD6796073.1"/>
    </source>
</evidence>
<dbReference type="Proteomes" id="UP000326396">
    <property type="component" value="Linkage Group LG11"/>
</dbReference>
<dbReference type="InterPro" id="IPR001041">
    <property type="entry name" value="2Fe-2S_ferredoxin-type"/>
</dbReference>
<dbReference type="GO" id="GO:0046872">
    <property type="term" value="F:metal ion binding"/>
    <property type="evidence" value="ECO:0007669"/>
    <property type="project" value="UniProtKB-KW"/>
</dbReference>
<comment type="catalytic activity">
    <reaction evidence="17">
        <text>a quinone + succinate = fumarate + a quinol</text>
        <dbReference type="Rhea" id="RHEA:40523"/>
        <dbReference type="ChEBI" id="CHEBI:24646"/>
        <dbReference type="ChEBI" id="CHEBI:29806"/>
        <dbReference type="ChEBI" id="CHEBI:30031"/>
        <dbReference type="ChEBI" id="CHEBI:132124"/>
    </reaction>
</comment>
<keyword evidence="10 17" id="KW-0001">2Fe-2S</keyword>
<evidence type="ECO:0000256" key="14">
    <source>
        <dbReference type="ARBA" id="ARBA00023014"/>
    </source>
</evidence>
<dbReference type="NCBIfam" id="NF004616">
    <property type="entry name" value="PRK05950.1"/>
    <property type="match status" value="1"/>
</dbReference>
<dbReference type="InterPro" id="IPR025192">
    <property type="entry name" value="Succ_DH/fum_Rdtase_N"/>
</dbReference>
<comment type="cofactor">
    <cofactor evidence="17">
        <name>[3Fe-4S] cluster</name>
        <dbReference type="ChEBI" id="CHEBI:21137"/>
    </cofactor>
    <text evidence="17">Binds 1 [3Fe-4S] cluster.</text>
</comment>
<reference evidence="20 21" key="1">
    <citation type="submission" date="2019-05" db="EMBL/GenBank/DDBJ databases">
        <title>Mikania micrantha, genome provides insights into the molecular mechanism of rapid growth.</title>
        <authorList>
            <person name="Liu B."/>
        </authorList>
    </citation>
    <scope>NUCLEOTIDE SEQUENCE [LARGE SCALE GENOMIC DNA]</scope>
    <source>
        <strain evidence="20">NLD-2019</strain>
        <tissue evidence="20">Leaf</tissue>
    </source>
</reference>